<protein>
    <submittedName>
        <fullName evidence="2">Uncharacterized protein LOC104743227</fullName>
    </submittedName>
</protein>
<dbReference type="Pfam" id="PF05056">
    <property type="entry name" value="DUF674"/>
    <property type="match status" value="2"/>
</dbReference>
<evidence type="ECO:0000313" key="1">
    <source>
        <dbReference type="Proteomes" id="UP000694864"/>
    </source>
</evidence>
<accession>A0ABM0VXP7</accession>
<gene>
    <name evidence="2" type="primary">LOC104743227</name>
</gene>
<name>A0ABM0VXP7_CAMSA</name>
<dbReference type="GeneID" id="104743227"/>
<evidence type="ECO:0000313" key="2">
    <source>
        <dbReference type="RefSeq" id="XP_010462638.1"/>
    </source>
</evidence>
<dbReference type="RefSeq" id="XP_010462638.1">
    <property type="nucleotide sequence ID" value="XM_010464336.1"/>
</dbReference>
<sequence>MASFHYDYSLEGPRFRLTLLVDTEKNKVVLAEAGKGFVDVLFRFLALPMGAIVRLLEGYKLNEKPHDVGCFNNLYSSVSDMGIHDFMSEACKDMLLYPRYVKEKQCRRLKLNIYDYDDDNTKYIKEHHESGCDEIFATEKTSFHITENMEVEFASIILARRTLLRLGYTSFDKLKLQYVDVHHKQVLSLLSCLFSSETPLTDVFLKKNSSCGMTRPHEMLLPTIFVQDGDEAKADEVVSLSVFVRKQDIKSLWEITGGNNIELGCIGNFCKSMKNLSSSGGNAMIPWQYKLDKSFLGVRYQNNDDSSSGTEKRGQTHMMSDDLTNCIMKKLEVDLDDFKDSVIHISNLEGISLLSETEPKTDFVVEPTVPVSSGFVKRGATYMISDDLTITAANSWSAISLLKELDTNLDDMEEHVINIRKAEAINLLKASLVTSTPLTTALGNLLLKKPLVETSFADYRVEFPGEVDLEDMP</sequence>
<dbReference type="InterPro" id="IPR007750">
    <property type="entry name" value="DUF674"/>
</dbReference>
<proteinExistence type="predicted"/>
<reference evidence="2" key="2">
    <citation type="submission" date="2025-08" db="UniProtKB">
        <authorList>
            <consortium name="RefSeq"/>
        </authorList>
    </citation>
    <scope>IDENTIFICATION</scope>
    <source>
        <tissue evidence="2">Leaf</tissue>
    </source>
</reference>
<organism evidence="1 2">
    <name type="scientific">Camelina sativa</name>
    <name type="common">False flax</name>
    <name type="synonym">Myagrum sativum</name>
    <dbReference type="NCBI Taxonomy" id="90675"/>
    <lineage>
        <taxon>Eukaryota</taxon>
        <taxon>Viridiplantae</taxon>
        <taxon>Streptophyta</taxon>
        <taxon>Embryophyta</taxon>
        <taxon>Tracheophyta</taxon>
        <taxon>Spermatophyta</taxon>
        <taxon>Magnoliopsida</taxon>
        <taxon>eudicotyledons</taxon>
        <taxon>Gunneridae</taxon>
        <taxon>Pentapetalae</taxon>
        <taxon>rosids</taxon>
        <taxon>malvids</taxon>
        <taxon>Brassicales</taxon>
        <taxon>Brassicaceae</taxon>
        <taxon>Camelineae</taxon>
        <taxon>Camelina</taxon>
    </lineage>
</organism>
<reference evidence="1" key="1">
    <citation type="journal article" date="2014" name="Nat. Commun.">
        <title>The emerging biofuel crop Camelina sativa retains a highly undifferentiated hexaploid genome structure.</title>
        <authorList>
            <person name="Kagale S."/>
            <person name="Koh C."/>
            <person name="Nixon J."/>
            <person name="Bollina V."/>
            <person name="Clarke W.E."/>
            <person name="Tuteja R."/>
            <person name="Spillane C."/>
            <person name="Robinson S.J."/>
            <person name="Links M.G."/>
            <person name="Clarke C."/>
            <person name="Higgins E.E."/>
            <person name="Huebert T."/>
            <person name="Sharpe A.G."/>
            <person name="Parkin I.A."/>
        </authorList>
    </citation>
    <scope>NUCLEOTIDE SEQUENCE [LARGE SCALE GENOMIC DNA]</scope>
    <source>
        <strain evidence="1">cv. DH55</strain>
    </source>
</reference>
<keyword evidence="1" id="KW-1185">Reference proteome</keyword>
<dbReference type="PANTHER" id="PTHR33103">
    <property type="entry name" value="OS01G0153900 PROTEIN"/>
    <property type="match status" value="1"/>
</dbReference>
<dbReference type="PANTHER" id="PTHR33103:SF27">
    <property type="entry name" value="OS04G0594700 PROTEIN"/>
    <property type="match status" value="1"/>
</dbReference>
<dbReference type="Proteomes" id="UP000694864">
    <property type="component" value="Chromosome 14"/>
</dbReference>